<dbReference type="PANTHER" id="PTHR12296">
    <property type="entry name" value="DENN DOMAIN-CONTAINING PROTEIN 4"/>
    <property type="match status" value="1"/>
</dbReference>
<dbReference type="InterPro" id="IPR051696">
    <property type="entry name" value="DENN_Domain_GEFs"/>
</dbReference>
<evidence type="ECO:0000256" key="1">
    <source>
        <dbReference type="SAM" id="MobiDB-lite"/>
    </source>
</evidence>
<dbReference type="GO" id="GO:0032483">
    <property type="term" value="P:regulation of Rab protein signal transduction"/>
    <property type="evidence" value="ECO:0007669"/>
    <property type="project" value="TreeGrafter"/>
</dbReference>
<proteinExistence type="predicted"/>
<gene>
    <name evidence="2" type="ORF">D623_10011992</name>
</gene>
<feature type="region of interest" description="Disordered" evidence="1">
    <location>
        <begin position="1"/>
        <end position="44"/>
    </location>
</feature>
<evidence type="ECO:0000313" key="3">
    <source>
        <dbReference type="Proteomes" id="UP000052978"/>
    </source>
</evidence>
<sequence>MPMDRAVGESELCRGRRYPQRPDQRNPPAGHLGDQEGACNRGQQKLIDPETFRDFYTCWKETEAQAQEVSLPAAVTEHLDKNECVYKLSGSVKTSRGVGKIAMTQKRLFLLTEGRPGYCPPGFARLPPGVRARGAPLNVNAEHEAEG</sequence>
<name>S7NEN4_MYOBR</name>
<dbReference type="GO" id="GO:0005085">
    <property type="term" value="F:guanyl-nucleotide exchange factor activity"/>
    <property type="evidence" value="ECO:0007669"/>
    <property type="project" value="UniProtKB-ARBA"/>
</dbReference>
<dbReference type="Proteomes" id="UP000052978">
    <property type="component" value="Unassembled WGS sequence"/>
</dbReference>
<feature type="compositionally biased region" description="Basic and acidic residues" evidence="1">
    <location>
        <begin position="1"/>
        <end position="24"/>
    </location>
</feature>
<dbReference type="eggNOG" id="KOG2127">
    <property type="taxonomic scope" value="Eukaryota"/>
</dbReference>
<organism evidence="2 3">
    <name type="scientific">Myotis brandtii</name>
    <name type="common">Brandt's bat</name>
    <dbReference type="NCBI Taxonomy" id="109478"/>
    <lineage>
        <taxon>Eukaryota</taxon>
        <taxon>Metazoa</taxon>
        <taxon>Chordata</taxon>
        <taxon>Craniata</taxon>
        <taxon>Vertebrata</taxon>
        <taxon>Euteleostomi</taxon>
        <taxon>Mammalia</taxon>
        <taxon>Eutheria</taxon>
        <taxon>Laurasiatheria</taxon>
        <taxon>Chiroptera</taxon>
        <taxon>Yangochiroptera</taxon>
        <taxon>Vespertilionidae</taxon>
        <taxon>Myotis</taxon>
    </lineage>
</organism>
<dbReference type="AlphaFoldDB" id="S7NEN4"/>
<dbReference type="EMBL" id="KE164074">
    <property type="protein sequence ID" value="EPQ14895.1"/>
    <property type="molecule type" value="Genomic_DNA"/>
</dbReference>
<keyword evidence="3" id="KW-1185">Reference proteome</keyword>
<dbReference type="PANTHER" id="PTHR12296:SF21">
    <property type="entry name" value="DENN DOMAIN-CONTAINING PROTEIN 3"/>
    <property type="match status" value="1"/>
</dbReference>
<protein>
    <submittedName>
        <fullName evidence="2">DENN domain-containing protein 3</fullName>
    </submittedName>
</protein>
<dbReference type="GO" id="GO:0031410">
    <property type="term" value="C:cytoplasmic vesicle"/>
    <property type="evidence" value="ECO:0007669"/>
    <property type="project" value="TreeGrafter"/>
</dbReference>
<evidence type="ECO:0000313" key="2">
    <source>
        <dbReference type="EMBL" id="EPQ14895.1"/>
    </source>
</evidence>
<accession>S7NEN4</accession>
<reference evidence="2 3" key="1">
    <citation type="journal article" date="2013" name="Nat. Commun.">
        <title>Genome analysis reveals insights into physiology and longevity of the Brandt's bat Myotis brandtii.</title>
        <authorList>
            <person name="Seim I."/>
            <person name="Fang X."/>
            <person name="Xiong Z."/>
            <person name="Lobanov A.V."/>
            <person name="Huang Z."/>
            <person name="Ma S."/>
            <person name="Feng Y."/>
            <person name="Turanov A.A."/>
            <person name="Zhu Y."/>
            <person name="Lenz T.L."/>
            <person name="Gerashchenko M.V."/>
            <person name="Fan D."/>
            <person name="Hee Yim S."/>
            <person name="Yao X."/>
            <person name="Jordan D."/>
            <person name="Xiong Y."/>
            <person name="Ma Y."/>
            <person name="Lyapunov A.N."/>
            <person name="Chen G."/>
            <person name="Kulakova O.I."/>
            <person name="Sun Y."/>
            <person name="Lee S.G."/>
            <person name="Bronson R.T."/>
            <person name="Moskalev A.A."/>
            <person name="Sunyaev S.R."/>
            <person name="Zhang G."/>
            <person name="Krogh A."/>
            <person name="Wang J."/>
            <person name="Gladyshev V.N."/>
        </authorList>
    </citation>
    <scope>NUCLEOTIDE SEQUENCE [LARGE SCALE GENOMIC DNA]</scope>
</reference>